<keyword evidence="7" id="KW-0997">Cell inner membrane</keyword>
<dbReference type="CDD" id="cd14442">
    <property type="entry name" value="AlgJ_like"/>
    <property type="match status" value="1"/>
</dbReference>
<evidence type="ECO:0000313" key="18">
    <source>
        <dbReference type="Proteomes" id="UP000744555"/>
    </source>
</evidence>
<keyword evidence="6" id="KW-1003">Cell membrane</keyword>
<comment type="similarity">
    <text evidence="4">Belongs to the AlgJ family.</text>
</comment>
<evidence type="ECO:0000256" key="8">
    <source>
        <dbReference type="ARBA" id="ARBA00022679"/>
    </source>
</evidence>
<feature type="chain" id="PRO_5046894867" description="Probable alginate O-acetylase AlgJ" evidence="15">
    <location>
        <begin position="22"/>
        <end position="381"/>
    </location>
</feature>
<protein>
    <recommendedName>
        <fullName evidence="5">Probable alginate O-acetylase AlgJ</fullName>
    </recommendedName>
    <alternativeName>
        <fullName evidence="14">Alginate biosynthesis protein AlgJ</fullName>
    </alternativeName>
</protein>
<keyword evidence="10" id="KW-0574">Periplasm</keyword>
<keyword evidence="11" id="KW-0016">Alginate biosynthesis</keyword>
<evidence type="ECO:0000256" key="6">
    <source>
        <dbReference type="ARBA" id="ARBA00022475"/>
    </source>
</evidence>
<keyword evidence="9 15" id="KW-0732">Signal</keyword>
<gene>
    <name evidence="17" type="ORF">A9179_17175</name>
</gene>
<feature type="signal peptide" evidence="15">
    <location>
        <begin position="1"/>
        <end position="21"/>
    </location>
</feature>
<evidence type="ECO:0000313" key="17">
    <source>
        <dbReference type="EMBL" id="MBC9252006.1"/>
    </source>
</evidence>
<organism evidence="17 18">
    <name type="scientific">Aquipseudomonas alcaligenes</name>
    <name type="common">Pseudomonas alcaligenes</name>
    <dbReference type="NCBI Taxonomy" id="43263"/>
    <lineage>
        <taxon>Bacteria</taxon>
        <taxon>Pseudomonadati</taxon>
        <taxon>Pseudomonadota</taxon>
        <taxon>Gammaproteobacteria</taxon>
        <taxon>Pseudomonadales</taxon>
        <taxon>Pseudomonadaceae</taxon>
        <taxon>Aquipseudomonas</taxon>
    </lineage>
</organism>
<evidence type="ECO:0000256" key="12">
    <source>
        <dbReference type="ARBA" id="ARBA00023136"/>
    </source>
</evidence>
<name>A0ABR7S359_AQUAC</name>
<dbReference type="RefSeq" id="WP_187807490.1">
    <property type="nucleotide sequence ID" value="NZ_LZEU01000001.1"/>
</dbReference>
<keyword evidence="13" id="KW-0012">Acyltransferase</keyword>
<evidence type="ECO:0000256" key="4">
    <source>
        <dbReference type="ARBA" id="ARBA00006038"/>
    </source>
</evidence>
<evidence type="ECO:0000256" key="1">
    <source>
        <dbReference type="ARBA" id="ARBA00004418"/>
    </source>
</evidence>
<evidence type="ECO:0000256" key="9">
    <source>
        <dbReference type="ARBA" id="ARBA00022729"/>
    </source>
</evidence>
<comment type="subcellular location">
    <subcellularLocation>
        <location evidence="2">Cell inner membrane</location>
        <topology evidence="2">Peripheral membrane protein</topology>
        <orientation evidence="2">Periplasmic side</orientation>
    </subcellularLocation>
    <subcellularLocation>
        <location evidence="1">Periplasm</location>
    </subcellularLocation>
</comment>
<comment type="caution">
    <text evidence="17">The sequence shown here is derived from an EMBL/GenBank/DDBJ whole genome shotgun (WGS) entry which is preliminary data.</text>
</comment>
<evidence type="ECO:0000256" key="13">
    <source>
        <dbReference type="ARBA" id="ARBA00023315"/>
    </source>
</evidence>
<keyword evidence="12" id="KW-0472">Membrane</keyword>
<accession>A0ABR7S359</accession>
<evidence type="ECO:0000256" key="10">
    <source>
        <dbReference type="ARBA" id="ARBA00022764"/>
    </source>
</evidence>
<evidence type="ECO:0000256" key="11">
    <source>
        <dbReference type="ARBA" id="ARBA00022841"/>
    </source>
</evidence>
<evidence type="ECO:0000256" key="5">
    <source>
        <dbReference type="ARBA" id="ARBA00016086"/>
    </source>
</evidence>
<dbReference type="EMBL" id="LZEU01000001">
    <property type="protein sequence ID" value="MBC9252006.1"/>
    <property type="molecule type" value="Genomic_DNA"/>
</dbReference>
<dbReference type="InterPro" id="IPR031811">
    <property type="entry name" value="ALGX/ALGJ_SGNH-like"/>
</dbReference>
<dbReference type="Pfam" id="PF16822">
    <property type="entry name" value="ALGX"/>
    <property type="match status" value="1"/>
</dbReference>
<proteinExistence type="inferred from homology"/>
<feature type="domain" description="AlgX/AlgJ SGNH hydrolase-like" evidence="16">
    <location>
        <begin position="81"/>
        <end position="347"/>
    </location>
</feature>
<evidence type="ECO:0000259" key="16">
    <source>
        <dbReference type="Pfam" id="PF16822"/>
    </source>
</evidence>
<reference evidence="17 18" key="1">
    <citation type="submission" date="2016-06" db="EMBL/GenBank/DDBJ databases">
        <authorList>
            <person name="Ramos C."/>
            <person name="Pintado A."/>
            <person name="Crespo-Gomez J.I."/>
        </authorList>
    </citation>
    <scope>NUCLEOTIDE SEQUENCE [LARGE SCALE GENOMIC DNA]</scope>
    <source>
        <strain evidence="17 18">AVO110</strain>
    </source>
</reference>
<keyword evidence="8" id="KW-0808">Transferase</keyword>
<evidence type="ECO:0000256" key="14">
    <source>
        <dbReference type="ARBA" id="ARBA00031031"/>
    </source>
</evidence>
<comment type="pathway">
    <text evidence="3">Glycan biosynthesis; alginate biosynthesis.</text>
</comment>
<sequence>MNRTANLLYIGAFAGSLLALAVSSSRSFGDFSVAADTPLLNGKLSHAFEKHYDDKFPLKQFGTNVWAALDFALFGEGRPGVLIGQDGWLYSDEEFKPVADGPQHLRDNLAIIRGVHDELARQDIQLVLAIVPAKSRLYPEYVGTHRITRMRQDLFAQFRDAAQRAGIIAPDLLAALQAGKRHGQVFLRTDTHWTPLGADLAAQRLGTAVQHAVTLQGEPQDFVTEDDRSHAYRGDLTRFLPLDPLFEQWLPAPDNLQPRQTRPANAAAAVDDAALFADSALPVTLVGTSYSANPSWNFAGALREHLQRDLSNHAEDGHGPILPMLKYLQSDELKNARPQVVIWEFPERYLPMANDFSDFDPAWIAELKNTTHTRLADTASR</sequence>
<dbReference type="InterPro" id="IPR034657">
    <property type="entry name" value="AlgJ"/>
</dbReference>
<evidence type="ECO:0000256" key="2">
    <source>
        <dbReference type="ARBA" id="ARBA00004587"/>
    </source>
</evidence>
<keyword evidence="18" id="KW-1185">Reference proteome</keyword>
<evidence type="ECO:0000256" key="7">
    <source>
        <dbReference type="ARBA" id="ARBA00022519"/>
    </source>
</evidence>
<evidence type="ECO:0000256" key="3">
    <source>
        <dbReference type="ARBA" id="ARBA00005182"/>
    </source>
</evidence>
<dbReference type="Proteomes" id="UP000744555">
    <property type="component" value="Unassembled WGS sequence"/>
</dbReference>
<evidence type="ECO:0000256" key="15">
    <source>
        <dbReference type="SAM" id="SignalP"/>
    </source>
</evidence>